<dbReference type="Proteomes" id="UP001403385">
    <property type="component" value="Unassembled WGS sequence"/>
</dbReference>
<name>A0AAW9SDG9_9BACT</name>
<keyword evidence="8" id="KW-1185">Reference proteome</keyword>
<feature type="domain" description="O-methyltransferase dimerisation" evidence="6">
    <location>
        <begin position="22"/>
        <end position="100"/>
    </location>
</feature>
<evidence type="ECO:0000313" key="8">
    <source>
        <dbReference type="Proteomes" id="UP001403385"/>
    </source>
</evidence>
<dbReference type="AlphaFoldDB" id="A0AAW9SDG9"/>
<dbReference type="SUPFAM" id="SSF53335">
    <property type="entry name" value="S-adenosyl-L-methionine-dependent methyltransferases"/>
    <property type="match status" value="1"/>
</dbReference>
<dbReference type="Pfam" id="PF08100">
    <property type="entry name" value="Dimerisation"/>
    <property type="match status" value="1"/>
</dbReference>
<evidence type="ECO:0000256" key="2">
    <source>
        <dbReference type="ARBA" id="ARBA00022679"/>
    </source>
</evidence>
<evidence type="ECO:0000259" key="6">
    <source>
        <dbReference type="Pfam" id="PF08100"/>
    </source>
</evidence>
<accession>A0AAW9SDG9</accession>
<gene>
    <name evidence="7" type="ORF">AAG747_15900</name>
</gene>
<feature type="active site" description="Proton acceptor" evidence="4">
    <location>
        <position position="261"/>
    </location>
</feature>
<sequence length="355" mass="39851">MDKVFKSPQAPSTVVNADKIFQVATGFFASKTLLTATNLGLFALLAKGPLPAREIQEKLGLHSRGLFDFLDALTSLGFLERSGLKETAIYQNAPDVDTFLNPNNPHQYMGNVLEMVNNRLYPFWNYLEDALKSGKPQNEYRETGKPIFEALVSSPEKLRKFISAMRGAQLGNFHSFVEKFDFSRYKTLCDVGGASGVLAMLVATKHPHMKCTTWDIPEVSQLAREYLREMKMKNKVAVKEGDFFTDSFPNADIIVMGNILHDWDLDQKKALIRKAFNALPKGGAFVVIENILDNERKENTFGLLMSLNMLIECEGGFDFTEAEFKEWTREAGFRYTDLLPLGGPSSAAIAYKLDE</sequence>
<comment type="caution">
    <text evidence="7">The sequence shown here is derived from an EMBL/GenBank/DDBJ whole genome shotgun (WGS) entry which is preliminary data.</text>
</comment>
<organism evidence="7 8">
    <name type="scientific">Rapidithrix thailandica</name>
    <dbReference type="NCBI Taxonomy" id="413964"/>
    <lineage>
        <taxon>Bacteria</taxon>
        <taxon>Pseudomonadati</taxon>
        <taxon>Bacteroidota</taxon>
        <taxon>Cytophagia</taxon>
        <taxon>Cytophagales</taxon>
        <taxon>Flammeovirgaceae</taxon>
        <taxon>Rapidithrix</taxon>
    </lineage>
</organism>
<dbReference type="InterPro" id="IPR012967">
    <property type="entry name" value="COMT_dimerisation"/>
</dbReference>
<dbReference type="FunFam" id="1.10.10.10:FF:000358">
    <property type="entry name" value="Acetylserotonin O-methyltransferase"/>
    <property type="match status" value="1"/>
</dbReference>
<evidence type="ECO:0000259" key="5">
    <source>
        <dbReference type="Pfam" id="PF00891"/>
    </source>
</evidence>
<dbReference type="EMBL" id="JBDKWZ010000008">
    <property type="protein sequence ID" value="MEN7549408.1"/>
    <property type="molecule type" value="Genomic_DNA"/>
</dbReference>
<dbReference type="InterPro" id="IPR016461">
    <property type="entry name" value="COMT-like"/>
</dbReference>
<evidence type="ECO:0000256" key="3">
    <source>
        <dbReference type="ARBA" id="ARBA00022691"/>
    </source>
</evidence>
<keyword evidence="1 7" id="KW-0489">Methyltransferase</keyword>
<dbReference type="InterPro" id="IPR029063">
    <property type="entry name" value="SAM-dependent_MTases_sf"/>
</dbReference>
<evidence type="ECO:0000313" key="7">
    <source>
        <dbReference type="EMBL" id="MEN7549408.1"/>
    </source>
</evidence>
<dbReference type="RefSeq" id="WP_346822183.1">
    <property type="nucleotide sequence ID" value="NZ_JBDKWZ010000008.1"/>
</dbReference>
<feature type="domain" description="O-methyltransferase C-terminal" evidence="5">
    <location>
        <begin position="124"/>
        <end position="334"/>
    </location>
</feature>
<dbReference type="PANTHER" id="PTHR43712">
    <property type="entry name" value="PUTATIVE (AFU_ORTHOLOGUE AFUA_4G14580)-RELATED"/>
    <property type="match status" value="1"/>
</dbReference>
<dbReference type="InterPro" id="IPR036390">
    <property type="entry name" value="WH_DNA-bd_sf"/>
</dbReference>
<dbReference type="GO" id="GO:0008171">
    <property type="term" value="F:O-methyltransferase activity"/>
    <property type="evidence" value="ECO:0007669"/>
    <property type="project" value="InterPro"/>
</dbReference>
<dbReference type="InterPro" id="IPR001077">
    <property type="entry name" value="COMT_C"/>
</dbReference>
<dbReference type="Gene3D" id="3.40.50.150">
    <property type="entry name" value="Vaccinia Virus protein VP39"/>
    <property type="match status" value="1"/>
</dbReference>
<dbReference type="SUPFAM" id="SSF46785">
    <property type="entry name" value="Winged helix' DNA-binding domain"/>
    <property type="match status" value="1"/>
</dbReference>
<proteinExistence type="predicted"/>
<dbReference type="PROSITE" id="PS51683">
    <property type="entry name" value="SAM_OMT_II"/>
    <property type="match status" value="1"/>
</dbReference>
<keyword evidence="3" id="KW-0949">S-adenosyl-L-methionine</keyword>
<dbReference type="Gene3D" id="1.10.10.10">
    <property type="entry name" value="Winged helix-like DNA-binding domain superfamily/Winged helix DNA-binding domain"/>
    <property type="match status" value="1"/>
</dbReference>
<keyword evidence="2" id="KW-0808">Transferase</keyword>
<dbReference type="GO" id="GO:0032259">
    <property type="term" value="P:methylation"/>
    <property type="evidence" value="ECO:0007669"/>
    <property type="project" value="UniProtKB-KW"/>
</dbReference>
<dbReference type="GO" id="GO:0046983">
    <property type="term" value="F:protein dimerization activity"/>
    <property type="evidence" value="ECO:0007669"/>
    <property type="project" value="InterPro"/>
</dbReference>
<dbReference type="PIRSF" id="PIRSF005739">
    <property type="entry name" value="O-mtase"/>
    <property type="match status" value="1"/>
</dbReference>
<evidence type="ECO:0000256" key="1">
    <source>
        <dbReference type="ARBA" id="ARBA00022603"/>
    </source>
</evidence>
<dbReference type="PANTHER" id="PTHR43712:SF2">
    <property type="entry name" value="O-METHYLTRANSFERASE CICE"/>
    <property type="match status" value="1"/>
</dbReference>
<dbReference type="Pfam" id="PF00891">
    <property type="entry name" value="Methyltransf_2"/>
    <property type="match status" value="1"/>
</dbReference>
<reference evidence="7 8" key="1">
    <citation type="submission" date="2024-04" db="EMBL/GenBank/DDBJ databases">
        <title>Novel genus in family Flammeovirgaceae.</title>
        <authorList>
            <person name="Nguyen T.H."/>
            <person name="Vuong T.Q."/>
            <person name="Le H."/>
            <person name="Kim S.-G."/>
        </authorList>
    </citation>
    <scope>NUCLEOTIDE SEQUENCE [LARGE SCALE GENOMIC DNA]</scope>
    <source>
        <strain evidence="7 8">JCM 23209</strain>
    </source>
</reference>
<evidence type="ECO:0000256" key="4">
    <source>
        <dbReference type="PIRSR" id="PIRSR005739-1"/>
    </source>
</evidence>
<dbReference type="InterPro" id="IPR036388">
    <property type="entry name" value="WH-like_DNA-bd_sf"/>
</dbReference>
<protein>
    <submittedName>
        <fullName evidence="7">Methyltransferase</fullName>
    </submittedName>
</protein>